<protein>
    <submittedName>
        <fullName evidence="2">HpsJ family protein</fullName>
    </submittedName>
</protein>
<evidence type="ECO:0000313" key="3">
    <source>
        <dbReference type="Proteomes" id="UP001232992"/>
    </source>
</evidence>
<feature type="transmembrane region" description="Helical" evidence="1">
    <location>
        <begin position="52"/>
        <end position="68"/>
    </location>
</feature>
<keyword evidence="1" id="KW-0812">Transmembrane</keyword>
<accession>A0ABT7BTT6</accession>
<dbReference type="Proteomes" id="UP001232992">
    <property type="component" value="Unassembled WGS sequence"/>
</dbReference>
<comment type="caution">
    <text evidence="2">The sequence shown here is derived from an EMBL/GenBank/DDBJ whole genome shotgun (WGS) entry which is preliminary data.</text>
</comment>
<proteinExistence type="predicted"/>
<dbReference type="NCBIfam" id="NF038305">
    <property type="entry name" value="HpsJ_fam"/>
    <property type="match status" value="1"/>
</dbReference>
<gene>
    <name evidence="2" type="ORF">PMH09_05225</name>
</gene>
<reference evidence="2 3" key="1">
    <citation type="submission" date="2023-01" db="EMBL/GenBank/DDBJ databases">
        <title>Novel diversity within Roseofilum (Cyanobacteria; Desertifilaceae) from marine benthic mats with descriptions of four novel species.</title>
        <authorList>
            <person name="Wang Y."/>
            <person name="Berthold D.E."/>
            <person name="Hu J."/>
            <person name="Lefler F.W."/>
            <person name="Laughinghouse H.D. IV."/>
        </authorList>
    </citation>
    <scope>NUCLEOTIDE SEQUENCE [LARGE SCALE GENOMIC DNA]</scope>
    <source>
        <strain evidence="2 3">BLCC-M143</strain>
    </source>
</reference>
<dbReference type="RefSeq" id="WP_283757242.1">
    <property type="nucleotide sequence ID" value="NZ_JAQOSQ010000003.1"/>
</dbReference>
<keyword evidence="3" id="KW-1185">Reference proteome</keyword>
<organism evidence="2 3">
    <name type="scientific">Roseofilum casamattae BLCC-M143</name>
    <dbReference type="NCBI Taxonomy" id="3022442"/>
    <lineage>
        <taxon>Bacteria</taxon>
        <taxon>Bacillati</taxon>
        <taxon>Cyanobacteriota</taxon>
        <taxon>Cyanophyceae</taxon>
        <taxon>Desertifilales</taxon>
        <taxon>Desertifilaceae</taxon>
        <taxon>Roseofilum</taxon>
        <taxon>Roseofilum casamattae</taxon>
    </lineage>
</organism>
<keyword evidence="1" id="KW-0472">Membrane</keyword>
<feature type="transmembrane region" description="Helical" evidence="1">
    <location>
        <begin position="80"/>
        <end position="104"/>
    </location>
</feature>
<dbReference type="InterPro" id="IPR047709">
    <property type="entry name" value="HpsJ-like"/>
</dbReference>
<feature type="transmembrane region" description="Helical" evidence="1">
    <location>
        <begin position="20"/>
        <end position="40"/>
    </location>
</feature>
<name>A0ABT7BTT6_9CYAN</name>
<keyword evidence="1" id="KW-1133">Transmembrane helix</keyword>
<sequence>MQKAVERQELSLPLARAIGYCLLVLAIFDFIDTIIPTYFMNPVWEFQAIGELVERVPIPLLGLLLIFYGEKDERKSWEKLVLRCLSWGSLIAGILFLLLIPLGVNDVIRLYYQGQYQIATQITQQNNQMQQMKSQVQNATIEQLDSLIAFYNNQPNVPPLDNAQDLQEVKTKLSSHITQAEDTLRKNSTKMRMTQRLSLMKRSIKWLFGALLAGVLYIRIWKETRWARRSHKRHSRW</sequence>
<evidence type="ECO:0000256" key="1">
    <source>
        <dbReference type="SAM" id="Phobius"/>
    </source>
</evidence>
<feature type="transmembrane region" description="Helical" evidence="1">
    <location>
        <begin position="203"/>
        <end position="221"/>
    </location>
</feature>
<evidence type="ECO:0000313" key="2">
    <source>
        <dbReference type="EMBL" id="MDJ1182590.1"/>
    </source>
</evidence>
<dbReference type="EMBL" id="JAQOSQ010000003">
    <property type="protein sequence ID" value="MDJ1182590.1"/>
    <property type="molecule type" value="Genomic_DNA"/>
</dbReference>